<organism evidence="3">
    <name type="scientific">uncultured haloarchaeon FLAS10H9</name>
    <dbReference type="NCBI Taxonomy" id="447098"/>
    <lineage>
        <taxon>Archaea</taxon>
        <taxon>Methanobacteriati</taxon>
        <taxon>Methanobacteriota</taxon>
        <taxon>Stenosarchaea group</taxon>
        <taxon>Halobacteria</taxon>
        <taxon>Halobacteriales</taxon>
        <taxon>Halobacteriaceae</taxon>
        <taxon>environmental samples</taxon>
    </lineage>
</organism>
<name>A7U0V3_9EURY</name>
<evidence type="ECO:0000256" key="2">
    <source>
        <dbReference type="SAM" id="Phobius"/>
    </source>
</evidence>
<proteinExistence type="predicted"/>
<feature type="compositionally biased region" description="Polar residues" evidence="1">
    <location>
        <begin position="11"/>
        <end position="25"/>
    </location>
</feature>
<accession>A7U0V3</accession>
<protein>
    <submittedName>
        <fullName evidence="3">Uncharacterized protein FLAS10H9.25</fullName>
    </submittedName>
</protein>
<dbReference type="EMBL" id="EF558547">
    <property type="protein sequence ID" value="ABT17384.1"/>
    <property type="molecule type" value="Genomic_DNA"/>
</dbReference>
<feature type="region of interest" description="Disordered" evidence="1">
    <location>
        <begin position="1"/>
        <end position="25"/>
    </location>
</feature>
<evidence type="ECO:0000313" key="3">
    <source>
        <dbReference type="EMBL" id="ABT17384.1"/>
    </source>
</evidence>
<reference evidence="3" key="1">
    <citation type="journal article" date="2007" name="BMC Evol. Biol.">
        <title>Evolution of rhodopsin ion pumps in haloarchaea.</title>
        <authorList>
            <person name="Sharma A.K."/>
            <person name="Walsh D.A."/>
            <person name="Bapteste E."/>
            <person name="Rodriguez-Valera F."/>
            <person name="Ford Doolittle W."/>
            <person name="Papke R.T."/>
        </authorList>
    </citation>
    <scope>NUCLEOTIDE SEQUENCE</scope>
</reference>
<keyword evidence="2" id="KW-0472">Membrane</keyword>
<sequence>MPSCEPPGTSGRRQSGAASGVQATGSVAVADGDPWLDRFARTLGSGWLAGRVPGTLPPSHPYAIVSIVLFSTGTFIYGVSIATYGGIESAHGMPDRRGGSVEPNR</sequence>
<gene>
    <name evidence="3" type="primary">FLAS10H9.25</name>
</gene>
<feature type="transmembrane region" description="Helical" evidence="2">
    <location>
        <begin position="62"/>
        <end position="87"/>
    </location>
</feature>
<dbReference type="AlphaFoldDB" id="A7U0V3"/>
<keyword evidence="2" id="KW-0812">Transmembrane</keyword>
<evidence type="ECO:0000256" key="1">
    <source>
        <dbReference type="SAM" id="MobiDB-lite"/>
    </source>
</evidence>
<keyword evidence="2" id="KW-1133">Transmembrane helix</keyword>